<feature type="domain" description="GIY-YIG" evidence="2">
    <location>
        <begin position="4"/>
        <end position="80"/>
    </location>
</feature>
<dbReference type="AlphaFoldDB" id="A0AAW8YXB4"/>
<dbReference type="PANTHER" id="PTHR34477">
    <property type="entry name" value="UPF0213 PROTEIN YHBQ"/>
    <property type="match status" value="1"/>
</dbReference>
<dbReference type="InterPro" id="IPR050190">
    <property type="entry name" value="UPF0213_domain"/>
</dbReference>
<dbReference type="RefSeq" id="WP_000369979.1">
    <property type="nucleotide sequence ID" value="NZ_JAWJYY010000001.1"/>
</dbReference>
<dbReference type="PROSITE" id="PS50164">
    <property type="entry name" value="GIY_YIG"/>
    <property type="match status" value="1"/>
</dbReference>
<dbReference type="CDD" id="cd10456">
    <property type="entry name" value="GIY-YIG_UPF0213"/>
    <property type="match status" value="1"/>
</dbReference>
<evidence type="ECO:0000259" key="2">
    <source>
        <dbReference type="PROSITE" id="PS50164"/>
    </source>
</evidence>
<dbReference type="InterPro" id="IPR000305">
    <property type="entry name" value="GIY-YIG_endonuc"/>
</dbReference>
<dbReference type="Gene3D" id="3.40.1440.10">
    <property type="entry name" value="GIY-YIG endonuclease"/>
    <property type="match status" value="1"/>
</dbReference>
<protein>
    <submittedName>
        <fullName evidence="3">GIY-YIG nuclease family protein</fullName>
    </submittedName>
</protein>
<evidence type="ECO:0000313" key="3">
    <source>
        <dbReference type="EMBL" id="MDV4315113.1"/>
    </source>
</evidence>
<reference evidence="3" key="1">
    <citation type="submission" date="2023-10" db="EMBL/GenBank/DDBJ databases">
        <authorList>
            <person name="Sykes E.M.E."/>
            <person name="Khan I.U.H."/>
            <person name="Kumar A."/>
        </authorList>
    </citation>
    <scope>NUCLEOTIDE SEQUENCE</scope>
    <source>
        <strain evidence="3">IK5</strain>
    </source>
</reference>
<organism evidence="3 4">
    <name type="scientific">Acinetobacter indicus</name>
    <dbReference type="NCBI Taxonomy" id="756892"/>
    <lineage>
        <taxon>Bacteria</taxon>
        <taxon>Pseudomonadati</taxon>
        <taxon>Pseudomonadota</taxon>
        <taxon>Gammaproteobacteria</taxon>
        <taxon>Moraxellales</taxon>
        <taxon>Moraxellaceae</taxon>
        <taxon>Acinetobacter</taxon>
    </lineage>
</organism>
<proteinExistence type="inferred from homology"/>
<gene>
    <name evidence="3" type="ORF">MSG88_04895</name>
</gene>
<dbReference type="SUPFAM" id="SSF82771">
    <property type="entry name" value="GIY-YIG endonuclease"/>
    <property type="match status" value="1"/>
</dbReference>
<dbReference type="PANTHER" id="PTHR34477:SF1">
    <property type="entry name" value="UPF0213 PROTEIN YHBQ"/>
    <property type="match status" value="1"/>
</dbReference>
<dbReference type="InterPro" id="IPR035901">
    <property type="entry name" value="GIY-YIG_endonuc_sf"/>
</dbReference>
<comment type="caution">
    <text evidence="3">The sequence shown here is derived from an EMBL/GenBank/DDBJ whole genome shotgun (WGS) entry which is preliminary data.</text>
</comment>
<sequence length="91" mass="10526">MDNQIWYVYLLECEGGKVYAGVSPNPNQRLSTHQKGKGALFTQLNHPQKLLAFKAYPTKTAALKMEKEIKKMPKQGKLILTKRWNQEEHQN</sequence>
<comment type="similarity">
    <text evidence="1">Belongs to the UPF0213 family.</text>
</comment>
<dbReference type="Pfam" id="PF01541">
    <property type="entry name" value="GIY-YIG"/>
    <property type="match status" value="1"/>
</dbReference>
<dbReference type="EMBL" id="JAWJYY010000001">
    <property type="protein sequence ID" value="MDV4315113.1"/>
    <property type="molecule type" value="Genomic_DNA"/>
</dbReference>
<accession>A0AAW8YXB4</accession>
<evidence type="ECO:0000313" key="4">
    <source>
        <dbReference type="Proteomes" id="UP001284654"/>
    </source>
</evidence>
<name>A0AAW8YXB4_9GAMM</name>
<dbReference type="Proteomes" id="UP001284654">
    <property type="component" value="Unassembled WGS sequence"/>
</dbReference>
<evidence type="ECO:0000256" key="1">
    <source>
        <dbReference type="ARBA" id="ARBA00007435"/>
    </source>
</evidence>